<feature type="transmembrane region" description="Helical" evidence="1">
    <location>
        <begin position="86"/>
        <end position="104"/>
    </location>
</feature>
<feature type="transmembrane region" description="Helical" evidence="1">
    <location>
        <begin position="196"/>
        <end position="222"/>
    </location>
</feature>
<keyword evidence="1" id="KW-0472">Membrane</keyword>
<feature type="transmembrane region" description="Helical" evidence="1">
    <location>
        <begin position="234"/>
        <end position="256"/>
    </location>
</feature>
<proteinExistence type="predicted"/>
<accession>A0ABR6GH39</accession>
<name>A0ABR6GH39_9HYPH</name>
<organism evidence="2 3">
    <name type="scientific">Rhizobium laguerreae</name>
    <dbReference type="NCBI Taxonomy" id="1076926"/>
    <lineage>
        <taxon>Bacteria</taxon>
        <taxon>Pseudomonadati</taxon>
        <taxon>Pseudomonadota</taxon>
        <taxon>Alphaproteobacteria</taxon>
        <taxon>Hyphomicrobiales</taxon>
        <taxon>Rhizobiaceae</taxon>
        <taxon>Rhizobium/Agrobacterium group</taxon>
        <taxon>Rhizobium</taxon>
    </lineage>
</organism>
<protein>
    <submittedName>
        <fullName evidence="2">Uncharacterized protein</fullName>
    </submittedName>
</protein>
<dbReference type="RefSeq" id="WP_077979604.1">
    <property type="nucleotide sequence ID" value="NZ_JACHXX010000008.1"/>
</dbReference>
<comment type="caution">
    <text evidence="2">The sequence shown here is derived from an EMBL/GenBank/DDBJ whole genome shotgun (WGS) entry which is preliminary data.</text>
</comment>
<keyword evidence="3" id="KW-1185">Reference proteome</keyword>
<keyword evidence="1" id="KW-0812">Transmembrane</keyword>
<sequence>MTGLPQTRLQQLYISVTRPFVMAAYQLRERRRFRKNFPLIWKTPGEITQLDLANYEPEGDDFKLDKKFVDDLLPARDAARTKANRIIFVNAMIFAFLLTDYFSIGLKFSIPGVSVVDPKGVRDFLIFFSSLAGIYCLLIQNNIYTIESAMKYSILNNFPVELRGIYTAKYFYFENFSPPSPIQLPHISYSRLYSNYFIAASVAFLVLLLLYFCLYTALYITIAIDVWKSARLGMWSYIIAAASIANGALSISYVILTRMRMPYRDYTVLHELQGLPEIAPSQLERRQKEVYGEGSADYLTLVERGYIKPDRVSNG</sequence>
<dbReference type="Proteomes" id="UP000542811">
    <property type="component" value="Unassembled WGS sequence"/>
</dbReference>
<evidence type="ECO:0000256" key="1">
    <source>
        <dbReference type="SAM" id="Phobius"/>
    </source>
</evidence>
<keyword evidence="1" id="KW-1133">Transmembrane helix</keyword>
<gene>
    <name evidence="2" type="ORF">FHS25_005175</name>
</gene>
<dbReference type="EMBL" id="JACHXX010000008">
    <property type="protein sequence ID" value="MBB3164672.1"/>
    <property type="molecule type" value="Genomic_DNA"/>
</dbReference>
<evidence type="ECO:0000313" key="3">
    <source>
        <dbReference type="Proteomes" id="UP000542811"/>
    </source>
</evidence>
<evidence type="ECO:0000313" key="2">
    <source>
        <dbReference type="EMBL" id="MBB3164672.1"/>
    </source>
</evidence>
<reference evidence="2 3" key="1">
    <citation type="submission" date="2020-08" db="EMBL/GenBank/DDBJ databases">
        <title>Genomic Encyclopedia of Type Strains, Phase III (KMG-III): the genomes of soil and plant-associated and newly described type strains.</title>
        <authorList>
            <person name="Whitman W."/>
        </authorList>
    </citation>
    <scope>NUCLEOTIDE SEQUENCE [LARGE SCALE GENOMIC DNA]</scope>
    <source>
        <strain evidence="2 3">CECT 8280</strain>
    </source>
</reference>
<feature type="transmembrane region" description="Helical" evidence="1">
    <location>
        <begin position="124"/>
        <end position="144"/>
    </location>
</feature>